<organism evidence="1 2">
    <name type="scientific">Candidatus Arcanibacter lacustris</name>
    <dbReference type="NCBI Taxonomy" id="1607817"/>
    <lineage>
        <taxon>Bacteria</taxon>
        <taxon>Pseudomonadati</taxon>
        <taxon>Pseudomonadota</taxon>
        <taxon>Alphaproteobacteria</taxon>
        <taxon>Rickettsiales</taxon>
        <taxon>Candidatus Arcanibacter</taxon>
    </lineage>
</organism>
<name>A0A0F5MRP5_9RICK</name>
<protein>
    <submittedName>
        <fullName evidence="1">Uncharacterized protein</fullName>
    </submittedName>
</protein>
<accession>A0A0F5MRP5</accession>
<feature type="non-terminal residue" evidence="1">
    <location>
        <position position="1"/>
    </location>
</feature>
<evidence type="ECO:0000313" key="1">
    <source>
        <dbReference type="EMBL" id="KKB96722.1"/>
    </source>
</evidence>
<dbReference type="Proteomes" id="UP000033358">
    <property type="component" value="Unassembled WGS sequence"/>
</dbReference>
<proteinExistence type="predicted"/>
<reference evidence="1 2" key="1">
    <citation type="submission" date="2015-02" db="EMBL/GenBank/DDBJ databases">
        <title>Single cell genomics of a rare environmental alphaproteobacterium provides unique insights into Rickettsiaceae evolution.</title>
        <authorList>
            <person name="Martijn J."/>
            <person name="Schulz F."/>
            <person name="Zaremba-Niedzwiedzka K."/>
            <person name="Viklund J."/>
            <person name="Stepanauskas R."/>
            <person name="Andersson S.G.E."/>
            <person name="Horn M."/>
            <person name="Guy L."/>
            <person name="Ettema T.J.G."/>
        </authorList>
    </citation>
    <scope>NUCLEOTIDE SEQUENCE [LARGE SCALE GENOMIC DNA]</scope>
    <source>
        <strain evidence="1 2">SCGC AAA041-L04</strain>
    </source>
</reference>
<dbReference type="EMBL" id="JYHA01000028">
    <property type="protein sequence ID" value="KKB96722.1"/>
    <property type="molecule type" value="Genomic_DNA"/>
</dbReference>
<evidence type="ECO:0000313" key="2">
    <source>
        <dbReference type="Proteomes" id="UP000033358"/>
    </source>
</evidence>
<keyword evidence="2" id="KW-1185">Reference proteome</keyword>
<comment type="caution">
    <text evidence="1">The sequence shown here is derived from an EMBL/GenBank/DDBJ whole genome shotgun (WGS) entry which is preliminary data.</text>
</comment>
<sequence>DNNDINKQELNSALENDDIFTDINRWAKFNIPFISGDGKSIWEYSLTKYRVFILEQEYKISLEELTENSDIKAGEIRKQIMTQRNNMLNLEQLLDN</sequence>
<dbReference type="AlphaFoldDB" id="A0A0F5MRP5"/>
<gene>
    <name evidence="1" type="ORF">SZ25_00156</name>
</gene>